<sequence length="88" mass="10075">MKKQIERLETLEIKAAKTEAPKILVATLRGGAYFLKDDATPYNKEELLIKTNNEVLILSDNSSDDLDMVKIQIVPEVKEIIEEFIREL</sequence>
<dbReference type="AlphaFoldDB" id="A0A7U4M2S8"/>
<accession>A0A7U4M2S8</accession>
<gene>
    <name evidence="1" type="ORF">YH65_10795</name>
</gene>
<organism evidence="1 2">
    <name type="scientific">Sulfurovum lithotrophicum</name>
    <dbReference type="NCBI Taxonomy" id="206403"/>
    <lineage>
        <taxon>Bacteria</taxon>
        <taxon>Pseudomonadati</taxon>
        <taxon>Campylobacterota</taxon>
        <taxon>Epsilonproteobacteria</taxon>
        <taxon>Campylobacterales</taxon>
        <taxon>Sulfurovaceae</taxon>
        <taxon>Sulfurovum</taxon>
    </lineage>
</organism>
<dbReference type="Proteomes" id="UP000034444">
    <property type="component" value="Chromosome"/>
</dbReference>
<reference evidence="2" key="2">
    <citation type="journal article" date="2017" name="Stand. Genomic Sci.">
        <title>Complete genome sequence of the sulfur-oxidizing chemolithoautotrophic Sulfurovum lithotrophicum 42BKTT.</title>
        <authorList>
            <person name="Jeon W."/>
            <person name="Priscilla L."/>
            <person name="Park G."/>
            <person name="Lee H."/>
            <person name="Lee N."/>
            <person name="Lee D."/>
            <person name="Kwon H."/>
            <person name="Ahn I."/>
            <person name="Lee C."/>
            <person name="Lee H."/>
            <person name="Ahn J."/>
        </authorList>
    </citation>
    <scope>NUCLEOTIDE SEQUENCE [LARGE SCALE GENOMIC DNA]</scope>
    <source>
        <strain evidence="2">ATCC BAA-797 / 42BKT</strain>
    </source>
</reference>
<protein>
    <submittedName>
        <fullName evidence="1">Uncharacterized protein</fullName>
    </submittedName>
</protein>
<evidence type="ECO:0000313" key="2">
    <source>
        <dbReference type="Proteomes" id="UP000034444"/>
    </source>
</evidence>
<name>A0A7U4M2S8_9BACT</name>
<dbReference type="KEGG" id="slh:YH65_10795"/>
<proteinExistence type="predicted"/>
<dbReference type="RefSeq" id="WP_046551866.1">
    <property type="nucleotide sequence ID" value="NZ_CP011308.1"/>
</dbReference>
<reference evidence="1 2" key="1">
    <citation type="submission" date="2015-04" db="EMBL/GenBank/DDBJ databases">
        <title>Complete genome sequence of Sulfurovum lithotrophicum ATCC BAA-797T.</title>
        <authorList>
            <person name="Ahn J."/>
            <person name="Park G."/>
            <person name="Jeon W."/>
            <person name="Jang Y."/>
            <person name="Jang M."/>
            <person name="Lee H."/>
            <person name="Lee H."/>
        </authorList>
    </citation>
    <scope>NUCLEOTIDE SEQUENCE [LARGE SCALE GENOMIC DNA]</scope>
    <source>
        <strain evidence="2">ATCC BAA-797 / 42BKT</strain>
    </source>
</reference>
<keyword evidence="2" id="KW-1185">Reference proteome</keyword>
<dbReference type="EMBL" id="CP011308">
    <property type="protein sequence ID" value="AKF25817.1"/>
    <property type="molecule type" value="Genomic_DNA"/>
</dbReference>
<evidence type="ECO:0000313" key="1">
    <source>
        <dbReference type="EMBL" id="AKF25817.1"/>
    </source>
</evidence>